<sequence>MNPMPPINFGCHPIPCNPACFSFVIVTTH</sequence>
<reference evidence="1" key="1">
    <citation type="submission" date="2014-09" db="EMBL/GenBank/DDBJ databases">
        <authorList>
            <person name="Magalhaes I.L.F."/>
            <person name="Oliveira U."/>
            <person name="Santos F.R."/>
            <person name="Vidigal T.H.D.A."/>
            <person name="Brescovit A.D."/>
            <person name="Santos A.J."/>
        </authorList>
    </citation>
    <scope>NUCLEOTIDE SEQUENCE</scope>
    <source>
        <tissue evidence="1">Shoot tissue taken approximately 20 cm above the soil surface</tissue>
    </source>
</reference>
<dbReference type="AlphaFoldDB" id="A0A0A9B7R4"/>
<proteinExistence type="predicted"/>
<dbReference type="EMBL" id="GBRH01239712">
    <property type="protein sequence ID" value="JAD58183.1"/>
    <property type="molecule type" value="Transcribed_RNA"/>
</dbReference>
<evidence type="ECO:0000313" key="1">
    <source>
        <dbReference type="EMBL" id="JAD58183.1"/>
    </source>
</evidence>
<protein>
    <submittedName>
        <fullName evidence="1">Uncharacterized protein</fullName>
    </submittedName>
</protein>
<reference evidence="1" key="2">
    <citation type="journal article" date="2015" name="Data Brief">
        <title>Shoot transcriptome of the giant reed, Arundo donax.</title>
        <authorList>
            <person name="Barrero R.A."/>
            <person name="Guerrero F.D."/>
            <person name="Moolhuijzen P."/>
            <person name="Goolsby J.A."/>
            <person name="Tidwell J."/>
            <person name="Bellgard S.E."/>
            <person name="Bellgard M.I."/>
        </authorList>
    </citation>
    <scope>NUCLEOTIDE SEQUENCE</scope>
    <source>
        <tissue evidence="1">Shoot tissue taken approximately 20 cm above the soil surface</tissue>
    </source>
</reference>
<name>A0A0A9B7R4_ARUDO</name>
<accession>A0A0A9B7R4</accession>
<organism evidence="1">
    <name type="scientific">Arundo donax</name>
    <name type="common">Giant reed</name>
    <name type="synonym">Donax arundinaceus</name>
    <dbReference type="NCBI Taxonomy" id="35708"/>
    <lineage>
        <taxon>Eukaryota</taxon>
        <taxon>Viridiplantae</taxon>
        <taxon>Streptophyta</taxon>
        <taxon>Embryophyta</taxon>
        <taxon>Tracheophyta</taxon>
        <taxon>Spermatophyta</taxon>
        <taxon>Magnoliopsida</taxon>
        <taxon>Liliopsida</taxon>
        <taxon>Poales</taxon>
        <taxon>Poaceae</taxon>
        <taxon>PACMAD clade</taxon>
        <taxon>Arundinoideae</taxon>
        <taxon>Arundineae</taxon>
        <taxon>Arundo</taxon>
    </lineage>
</organism>